<keyword evidence="15" id="KW-0675">Receptor</keyword>
<evidence type="ECO:0000256" key="8">
    <source>
        <dbReference type="ARBA" id="ARBA00022729"/>
    </source>
</evidence>
<feature type="binding site" evidence="17">
    <location>
        <position position="728"/>
    </location>
    <ligand>
        <name>ATP</name>
        <dbReference type="ChEBI" id="CHEBI:30616"/>
    </ligand>
</feature>
<dbReference type="InterPro" id="IPR017441">
    <property type="entry name" value="Protein_kinase_ATP_BS"/>
</dbReference>
<feature type="domain" description="Protein kinase" evidence="20">
    <location>
        <begin position="700"/>
        <end position="991"/>
    </location>
</feature>
<evidence type="ECO:0000256" key="5">
    <source>
        <dbReference type="ARBA" id="ARBA00022614"/>
    </source>
</evidence>
<keyword evidence="8 19" id="KW-0732">Signal</keyword>
<evidence type="ECO:0000256" key="4">
    <source>
        <dbReference type="ARBA" id="ARBA00022527"/>
    </source>
</evidence>
<evidence type="ECO:0000256" key="6">
    <source>
        <dbReference type="ARBA" id="ARBA00022679"/>
    </source>
</evidence>
<keyword evidence="5" id="KW-0433">Leucine-rich repeat</keyword>
<evidence type="ECO:0000256" key="17">
    <source>
        <dbReference type="PROSITE-ProRule" id="PRU10141"/>
    </source>
</evidence>
<dbReference type="EMBL" id="OZ021739">
    <property type="protein sequence ID" value="CAK9323282.1"/>
    <property type="molecule type" value="Genomic_DNA"/>
</dbReference>
<dbReference type="InterPro" id="IPR000719">
    <property type="entry name" value="Prot_kinase_dom"/>
</dbReference>
<dbReference type="Gene3D" id="3.30.200.20">
    <property type="entry name" value="Phosphorylase Kinase, domain 1"/>
    <property type="match status" value="1"/>
</dbReference>
<dbReference type="Pfam" id="PF08263">
    <property type="entry name" value="LRRNT_2"/>
    <property type="match status" value="1"/>
</dbReference>
<evidence type="ECO:0000256" key="18">
    <source>
        <dbReference type="SAM" id="Phobius"/>
    </source>
</evidence>
<evidence type="ECO:0000256" key="11">
    <source>
        <dbReference type="ARBA" id="ARBA00022777"/>
    </source>
</evidence>
<keyword evidence="7 18" id="KW-0812">Transmembrane</keyword>
<keyword evidence="12 17" id="KW-0067">ATP-binding</keyword>
<comment type="subcellular location">
    <subcellularLocation>
        <location evidence="1">Cell membrane</location>
        <topology evidence="1">Single-pass membrane protein</topology>
    </subcellularLocation>
    <subcellularLocation>
        <location evidence="2">Membrane</location>
        <topology evidence="2">Single-pass type I membrane protein</topology>
    </subcellularLocation>
</comment>
<feature type="signal peptide" evidence="19">
    <location>
        <begin position="1"/>
        <end position="20"/>
    </location>
</feature>
<dbReference type="SUPFAM" id="SSF52058">
    <property type="entry name" value="L domain-like"/>
    <property type="match status" value="2"/>
</dbReference>
<evidence type="ECO:0000256" key="15">
    <source>
        <dbReference type="ARBA" id="ARBA00023170"/>
    </source>
</evidence>
<dbReference type="InterPro" id="IPR003591">
    <property type="entry name" value="Leu-rich_rpt_typical-subtyp"/>
</dbReference>
<dbReference type="SMART" id="SM00369">
    <property type="entry name" value="LRR_TYP"/>
    <property type="match status" value="8"/>
</dbReference>
<keyword evidence="11" id="KW-0418">Kinase</keyword>
<evidence type="ECO:0000256" key="16">
    <source>
        <dbReference type="ARBA" id="ARBA00023180"/>
    </source>
</evidence>
<keyword evidence="14 18" id="KW-0472">Membrane</keyword>
<dbReference type="InterPro" id="IPR001245">
    <property type="entry name" value="Ser-Thr/Tyr_kinase_cat_dom"/>
</dbReference>
<dbReference type="Pfam" id="PF07714">
    <property type="entry name" value="PK_Tyr_Ser-Thr"/>
    <property type="match status" value="1"/>
</dbReference>
<evidence type="ECO:0000256" key="2">
    <source>
        <dbReference type="ARBA" id="ARBA00004479"/>
    </source>
</evidence>
<evidence type="ECO:0000256" key="9">
    <source>
        <dbReference type="ARBA" id="ARBA00022737"/>
    </source>
</evidence>
<gene>
    <name evidence="21" type="ORF">CITCOLO1_LOCUS15459</name>
</gene>
<protein>
    <recommendedName>
        <fullName evidence="20">Protein kinase domain-containing protein</fullName>
    </recommendedName>
</protein>
<dbReference type="SMART" id="SM00220">
    <property type="entry name" value="S_TKc"/>
    <property type="match status" value="1"/>
</dbReference>
<dbReference type="InterPro" id="IPR055414">
    <property type="entry name" value="LRR_R13L4/SHOC2-like"/>
</dbReference>
<evidence type="ECO:0000256" key="7">
    <source>
        <dbReference type="ARBA" id="ARBA00022692"/>
    </source>
</evidence>
<dbReference type="PANTHER" id="PTHR27000">
    <property type="entry name" value="LEUCINE-RICH REPEAT RECEPTOR-LIKE PROTEIN KINASE FAMILY PROTEIN-RELATED"/>
    <property type="match status" value="1"/>
</dbReference>
<dbReference type="PROSITE" id="PS00107">
    <property type="entry name" value="PROTEIN_KINASE_ATP"/>
    <property type="match status" value="1"/>
</dbReference>
<evidence type="ECO:0000256" key="1">
    <source>
        <dbReference type="ARBA" id="ARBA00004162"/>
    </source>
</evidence>
<keyword evidence="9" id="KW-0677">Repeat</keyword>
<keyword evidence="16" id="KW-0325">Glycoprotein</keyword>
<keyword evidence="6" id="KW-0808">Transferase</keyword>
<dbReference type="Proteomes" id="UP001642487">
    <property type="component" value="Chromosome 5"/>
</dbReference>
<dbReference type="InterPro" id="IPR025875">
    <property type="entry name" value="Leu-rich_rpt_4"/>
</dbReference>
<dbReference type="Pfam" id="PF23598">
    <property type="entry name" value="LRR_14"/>
    <property type="match status" value="1"/>
</dbReference>
<keyword evidence="4" id="KW-0723">Serine/threonine-protein kinase</keyword>
<dbReference type="Pfam" id="PF00560">
    <property type="entry name" value="LRR_1"/>
    <property type="match status" value="9"/>
</dbReference>
<evidence type="ECO:0000256" key="13">
    <source>
        <dbReference type="ARBA" id="ARBA00022989"/>
    </source>
</evidence>
<dbReference type="SUPFAM" id="SSF56112">
    <property type="entry name" value="Protein kinase-like (PK-like)"/>
    <property type="match status" value="1"/>
</dbReference>
<dbReference type="PROSITE" id="PS00108">
    <property type="entry name" value="PROTEIN_KINASE_ST"/>
    <property type="match status" value="1"/>
</dbReference>
<evidence type="ECO:0000313" key="22">
    <source>
        <dbReference type="Proteomes" id="UP001642487"/>
    </source>
</evidence>
<dbReference type="InterPro" id="IPR013210">
    <property type="entry name" value="LRR_N_plant-typ"/>
</dbReference>
<organism evidence="21 22">
    <name type="scientific">Citrullus colocynthis</name>
    <name type="common">colocynth</name>
    <dbReference type="NCBI Taxonomy" id="252529"/>
    <lineage>
        <taxon>Eukaryota</taxon>
        <taxon>Viridiplantae</taxon>
        <taxon>Streptophyta</taxon>
        <taxon>Embryophyta</taxon>
        <taxon>Tracheophyta</taxon>
        <taxon>Spermatophyta</taxon>
        <taxon>Magnoliopsida</taxon>
        <taxon>eudicotyledons</taxon>
        <taxon>Gunneridae</taxon>
        <taxon>Pentapetalae</taxon>
        <taxon>rosids</taxon>
        <taxon>fabids</taxon>
        <taxon>Cucurbitales</taxon>
        <taxon>Cucurbitaceae</taxon>
        <taxon>Benincaseae</taxon>
        <taxon>Citrullus</taxon>
    </lineage>
</organism>
<dbReference type="PANTHER" id="PTHR27000:SF777">
    <property type="entry name" value="PROTEIN KINASE DOMAIN-CONTAINING PROTEIN"/>
    <property type="match status" value="1"/>
</dbReference>
<evidence type="ECO:0000259" key="20">
    <source>
        <dbReference type="PROSITE" id="PS50011"/>
    </source>
</evidence>
<evidence type="ECO:0000256" key="14">
    <source>
        <dbReference type="ARBA" id="ARBA00023136"/>
    </source>
</evidence>
<feature type="chain" id="PRO_5047279338" description="Protein kinase domain-containing protein" evidence="19">
    <location>
        <begin position="21"/>
        <end position="1001"/>
    </location>
</feature>
<proteinExistence type="inferred from homology"/>
<keyword evidence="22" id="KW-1185">Reference proteome</keyword>
<dbReference type="Gene3D" id="1.10.510.10">
    <property type="entry name" value="Transferase(Phosphotransferase) domain 1"/>
    <property type="match status" value="1"/>
</dbReference>
<evidence type="ECO:0000256" key="10">
    <source>
        <dbReference type="ARBA" id="ARBA00022741"/>
    </source>
</evidence>
<evidence type="ECO:0000256" key="19">
    <source>
        <dbReference type="SAM" id="SignalP"/>
    </source>
</evidence>
<keyword evidence="13 18" id="KW-1133">Transmembrane helix</keyword>
<accession>A0ABP0YRY3</accession>
<feature type="transmembrane region" description="Helical" evidence="18">
    <location>
        <begin position="642"/>
        <end position="664"/>
    </location>
</feature>
<name>A0ABP0YRY3_9ROSI</name>
<evidence type="ECO:0000313" key="21">
    <source>
        <dbReference type="EMBL" id="CAK9323282.1"/>
    </source>
</evidence>
<dbReference type="InterPro" id="IPR001611">
    <property type="entry name" value="Leu-rich_rpt"/>
</dbReference>
<evidence type="ECO:0000256" key="12">
    <source>
        <dbReference type="ARBA" id="ARBA00022840"/>
    </source>
</evidence>
<dbReference type="PRINTS" id="PR00019">
    <property type="entry name" value="LEURICHRPT"/>
</dbReference>
<comment type="similarity">
    <text evidence="3">Belongs to the protein kinase superfamily. Ser/Thr protein kinase family.</text>
</comment>
<dbReference type="InterPro" id="IPR032675">
    <property type="entry name" value="LRR_dom_sf"/>
</dbReference>
<dbReference type="InterPro" id="IPR011009">
    <property type="entry name" value="Kinase-like_dom_sf"/>
</dbReference>
<sequence>MNSFSVFLLSFFLFLHRSQSHHPHLDNSTDEEALLNFKSKIKRDPNGVLHSWNPNSSFCKWHGVLCNPIKLRVIALKLGDSSLTGTISSHLTNLSFLQFLDLHNNTFSGDIPPYLHRLFRLKFLDLSFNNLHGLLPSSLSLCFNLRVVNFSHNYFHGNIPSEIAQLSKLQSLNFGNNKLSGEIPSSFANLSSLTVLRLTSNYIGGSLPPELGRLHNLQSLLLGINNITGEFPTQLLNISSLVKLNIAINEISGSLPSELFSSFPSLASARMAGNTFSGFIPSSISDASELEELDLSGNRFSGRIPLFWKLGKIQYLNLEENNLTCENGDGGLDFITSLTNSTFLQTLSVSRNQLMGQLPSSIGNLSNQLSRLYMGDNLFDGALPEQIGNLENLAMIDLELNYFTDKIPSSLGNLRNLESLLLSNNVLSGSIPEALANLTFIFIIGFEENNLSGELPSILSNFRRLNYLNLRGNGFTGNIPNDLLTLKSLDYLDVSFNKLCGSLPYEIGNLIMLRYLDLSDNELSGPIPSVIGDCTNLEALFLSNNSFQGPIPITLTNLRGIEYIDLSFNELTGKIPPLGSLPNLQSLNLSSNNLQGEVPKNGVFLNASAFLLSQNSELCGGIPQLGLPNCRPFRKSNTKRTIGIVFGAIFVGVSVTIIALFFYARNREKQPGPQEAAMISFDEQHRTYSFYELKAATGNFSEENLIGRGSFGAVYRGEMRDGGLVAIKVLDMDQNGAVKSFVAECEALRNIRHRNLVKIVSACSGMDFKALVLQYMENGNLESWIHGNRGDEENRSGLSLKQRIDIAVDVASAMEYLHHGCEAPIVHCDLKPSNVLLDENMVAHVTDFGLARMLRNQNDLSNHQENSNSTIGLKGSIGYIAPEYGFNVGVSTKGDVYSYGILLLEMFMKKKPTDEMFSEDLNLQRWVISSLPTMVIQNFHEELEEAYDVEEAKHHLISLLRLGLRCASESPDQRLDMKEVNISIKKIQVLLSQKHLAIQIP</sequence>
<dbReference type="PROSITE" id="PS50011">
    <property type="entry name" value="PROTEIN_KINASE_DOM"/>
    <property type="match status" value="1"/>
</dbReference>
<evidence type="ECO:0000256" key="3">
    <source>
        <dbReference type="ARBA" id="ARBA00008684"/>
    </source>
</evidence>
<dbReference type="Gene3D" id="3.80.10.10">
    <property type="entry name" value="Ribonuclease Inhibitor"/>
    <property type="match status" value="3"/>
</dbReference>
<reference evidence="21 22" key="1">
    <citation type="submission" date="2024-03" db="EMBL/GenBank/DDBJ databases">
        <authorList>
            <person name="Gkanogiannis A."/>
            <person name="Becerra Lopez-Lavalle L."/>
        </authorList>
    </citation>
    <scope>NUCLEOTIDE SEQUENCE [LARGE SCALE GENOMIC DNA]</scope>
</reference>
<keyword evidence="10 17" id="KW-0547">Nucleotide-binding</keyword>
<dbReference type="Pfam" id="PF12799">
    <property type="entry name" value="LRR_4"/>
    <property type="match status" value="1"/>
</dbReference>
<dbReference type="InterPro" id="IPR008271">
    <property type="entry name" value="Ser/Thr_kinase_AS"/>
</dbReference>